<proteinExistence type="predicted"/>
<keyword evidence="3" id="KW-1015">Disulfide bond</keyword>
<dbReference type="SUPFAM" id="SSF52833">
    <property type="entry name" value="Thioredoxin-like"/>
    <property type="match status" value="1"/>
</dbReference>
<dbReference type="GO" id="GO:0030313">
    <property type="term" value="C:cell envelope"/>
    <property type="evidence" value="ECO:0007669"/>
    <property type="project" value="UniProtKB-SubCell"/>
</dbReference>
<dbReference type="PANTHER" id="PTHR42852">
    <property type="entry name" value="THIOL:DISULFIDE INTERCHANGE PROTEIN DSBE"/>
    <property type="match status" value="1"/>
</dbReference>
<evidence type="ECO:0000256" key="1">
    <source>
        <dbReference type="ARBA" id="ARBA00004196"/>
    </source>
</evidence>
<evidence type="ECO:0000256" key="3">
    <source>
        <dbReference type="ARBA" id="ARBA00023157"/>
    </source>
</evidence>
<dbReference type="GO" id="GO:0017004">
    <property type="term" value="P:cytochrome complex assembly"/>
    <property type="evidence" value="ECO:0007669"/>
    <property type="project" value="UniProtKB-KW"/>
</dbReference>
<dbReference type="Proteomes" id="UP000283850">
    <property type="component" value="Unassembled WGS sequence"/>
</dbReference>
<dbReference type="AlphaFoldDB" id="A0A412Y7J0"/>
<dbReference type="CDD" id="cd02966">
    <property type="entry name" value="TlpA_like_family"/>
    <property type="match status" value="1"/>
</dbReference>
<accession>A0A412Y7J0</accession>
<dbReference type="EMBL" id="QRZF01000007">
    <property type="protein sequence ID" value="RGV53460.1"/>
    <property type="molecule type" value="Genomic_DNA"/>
</dbReference>
<sequence length="411" mass="47056">MKHILFEILLLAGISCSLLPQLPKGKNIQITMELAPSITSQEQWVYIHHYIDNEHLIADSAFIQKGQKKVVLYAYTDEEENFSILFSKKGPIDMYLTLSPNSYVETNISENDGMRAIKKVKGSISTNEYIENSINSSRLNAKKRDLYAQLSMPGLSDTDNKRITTQINKVDAQLDSIKMNVIQYSYSPRNVEQTLRYFEKKVSRDSLITLCNIATKKFPDDTGIKRILRPVRIPPETEESKRVDAHIQSIINARIKEDIKLKQSSKQVEATKDITEINLLSNNGEKVSICQLTGKYILIDFWASWCIPCLEGMPYIRQAQKGFGEKLTVCLISIDKKHEDWKKAITNNNLNEFINLIATDSEGNMDTKVEGLNIRAIPYNYLLDENHKVIATNLHQKELLEKLDELIKKKE</sequence>
<protein>
    <submittedName>
        <fullName evidence="6">TlpA family protein disulfide reductase</fullName>
    </submittedName>
</protein>
<evidence type="ECO:0000313" key="7">
    <source>
        <dbReference type="Proteomes" id="UP000283850"/>
    </source>
</evidence>
<dbReference type="InterPro" id="IPR013740">
    <property type="entry name" value="Redoxin"/>
</dbReference>
<evidence type="ECO:0000259" key="5">
    <source>
        <dbReference type="PROSITE" id="PS51352"/>
    </source>
</evidence>
<dbReference type="PROSITE" id="PS51352">
    <property type="entry name" value="THIOREDOXIN_2"/>
    <property type="match status" value="1"/>
</dbReference>
<evidence type="ECO:0000256" key="4">
    <source>
        <dbReference type="ARBA" id="ARBA00023284"/>
    </source>
</evidence>
<comment type="subcellular location">
    <subcellularLocation>
        <location evidence="1">Cell envelope</location>
    </subcellularLocation>
</comment>
<comment type="caution">
    <text evidence="6">The sequence shown here is derived from an EMBL/GenBank/DDBJ whole genome shotgun (WGS) entry which is preliminary data.</text>
</comment>
<dbReference type="RefSeq" id="WP_022391456.1">
    <property type="nucleotide sequence ID" value="NZ_QRZF01000007.1"/>
</dbReference>
<dbReference type="InterPro" id="IPR036249">
    <property type="entry name" value="Thioredoxin-like_sf"/>
</dbReference>
<gene>
    <name evidence="6" type="ORF">DWW10_12350</name>
</gene>
<evidence type="ECO:0000256" key="2">
    <source>
        <dbReference type="ARBA" id="ARBA00022748"/>
    </source>
</evidence>
<evidence type="ECO:0000313" key="6">
    <source>
        <dbReference type="EMBL" id="RGV53460.1"/>
    </source>
</evidence>
<organism evidence="6 7">
    <name type="scientific">Bacteroides intestinalis</name>
    <dbReference type="NCBI Taxonomy" id="329854"/>
    <lineage>
        <taxon>Bacteria</taxon>
        <taxon>Pseudomonadati</taxon>
        <taxon>Bacteroidota</taxon>
        <taxon>Bacteroidia</taxon>
        <taxon>Bacteroidales</taxon>
        <taxon>Bacteroidaceae</taxon>
        <taxon>Bacteroides</taxon>
    </lineage>
</organism>
<keyword evidence="4" id="KW-0676">Redox-active center</keyword>
<name>A0A412Y7J0_9BACE</name>
<feature type="domain" description="Thioredoxin" evidence="5">
    <location>
        <begin position="268"/>
        <end position="408"/>
    </location>
</feature>
<dbReference type="PANTHER" id="PTHR42852:SF6">
    <property type="entry name" value="THIOL:DISULFIDE INTERCHANGE PROTEIN DSBE"/>
    <property type="match status" value="1"/>
</dbReference>
<dbReference type="Gene3D" id="3.40.30.10">
    <property type="entry name" value="Glutaredoxin"/>
    <property type="match status" value="1"/>
</dbReference>
<dbReference type="Pfam" id="PF08534">
    <property type="entry name" value="Redoxin"/>
    <property type="match status" value="1"/>
</dbReference>
<dbReference type="InterPro" id="IPR050553">
    <property type="entry name" value="Thioredoxin_ResA/DsbE_sf"/>
</dbReference>
<dbReference type="InterPro" id="IPR013766">
    <property type="entry name" value="Thioredoxin_domain"/>
</dbReference>
<reference evidence="6 7" key="1">
    <citation type="submission" date="2018-08" db="EMBL/GenBank/DDBJ databases">
        <title>A genome reference for cultivated species of the human gut microbiota.</title>
        <authorList>
            <person name="Zou Y."/>
            <person name="Xue W."/>
            <person name="Luo G."/>
        </authorList>
    </citation>
    <scope>NUCLEOTIDE SEQUENCE [LARGE SCALE GENOMIC DNA]</scope>
    <source>
        <strain evidence="6 7">AF14-32</strain>
    </source>
</reference>
<keyword evidence="2" id="KW-0201">Cytochrome c-type biogenesis</keyword>